<dbReference type="EMBL" id="JAVCWF010000001">
    <property type="protein sequence ID" value="MDQ7938104.1"/>
    <property type="molecule type" value="Genomic_DNA"/>
</dbReference>
<feature type="transmembrane region" description="Helical" evidence="2">
    <location>
        <begin position="161"/>
        <end position="180"/>
    </location>
</feature>
<evidence type="ECO:0000313" key="5">
    <source>
        <dbReference type="Proteomes" id="UP001227831"/>
    </source>
</evidence>
<feature type="domain" description="Transglutaminase-like" evidence="3">
    <location>
        <begin position="462"/>
        <end position="537"/>
    </location>
</feature>
<name>A0ABU1AAZ8_9LACO</name>
<dbReference type="SUPFAM" id="SSF54001">
    <property type="entry name" value="Cysteine proteinases"/>
    <property type="match status" value="1"/>
</dbReference>
<gene>
    <name evidence="4" type="ORF">RA086_10830</name>
</gene>
<dbReference type="SMART" id="SM00460">
    <property type="entry name" value="TGc"/>
    <property type="match status" value="1"/>
</dbReference>
<protein>
    <submittedName>
        <fullName evidence="4">Transglutaminase domain-containing protein</fullName>
    </submittedName>
</protein>
<evidence type="ECO:0000256" key="2">
    <source>
        <dbReference type="SAM" id="Phobius"/>
    </source>
</evidence>
<evidence type="ECO:0000256" key="1">
    <source>
        <dbReference type="SAM" id="MobiDB-lite"/>
    </source>
</evidence>
<feature type="transmembrane region" description="Helical" evidence="2">
    <location>
        <begin position="110"/>
        <end position="130"/>
    </location>
</feature>
<dbReference type="Gene3D" id="3.10.620.30">
    <property type="match status" value="1"/>
</dbReference>
<dbReference type="InterPro" id="IPR038765">
    <property type="entry name" value="Papain-like_cys_pep_sf"/>
</dbReference>
<dbReference type="InterPro" id="IPR052901">
    <property type="entry name" value="Bact_TGase-like"/>
</dbReference>
<reference evidence="4 5" key="1">
    <citation type="journal article" date="2023" name="Int. J. Syst. Evol. Microbiol.">
        <title>Lactiplantibacillus brownii sp. nov., a novel psychrotolerant species isolated from sauerkraut.</title>
        <authorList>
            <person name="Heng Y.C."/>
            <person name="Silvaraju S."/>
            <person name="Lee J.K.Y."/>
            <person name="Kittelmann S."/>
        </authorList>
    </citation>
    <scope>NUCLEOTIDE SEQUENCE [LARGE SCALE GENOMIC DNA]</scope>
    <source>
        <strain evidence="4 5">WILCCON 0030</strain>
    </source>
</reference>
<comment type="caution">
    <text evidence="4">The sequence shown here is derived from an EMBL/GenBank/DDBJ whole genome shotgun (WGS) entry which is preliminary data.</text>
</comment>
<feature type="transmembrane region" description="Helical" evidence="2">
    <location>
        <begin position="137"/>
        <end position="155"/>
    </location>
</feature>
<dbReference type="InterPro" id="IPR002931">
    <property type="entry name" value="Transglutaminase-like"/>
</dbReference>
<keyword evidence="2" id="KW-0472">Membrane</keyword>
<feature type="compositionally biased region" description="Polar residues" evidence="1">
    <location>
        <begin position="550"/>
        <end position="559"/>
    </location>
</feature>
<accession>A0ABU1AAZ8</accession>
<dbReference type="PANTHER" id="PTHR42736:SF1">
    <property type="entry name" value="PROTEIN-GLUTAMINE GAMMA-GLUTAMYLTRANSFERASE"/>
    <property type="match status" value="1"/>
</dbReference>
<feature type="region of interest" description="Disordered" evidence="1">
    <location>
        <begin position="542"/>
        <end position="574"/>
    </location>
</feature>
<dbReference type="InterPro" id="IPR025403">
    <property type="entry name" value="TgpA-like_C"/>
</dbReference>
<dbReference type="Proteomes" id="UP001227831">
    <property type="component" value="Unassembled WGS sequence"/>
</dbReference>
<feature type="transmembrane region" description="Helical" evidence="2">
    <location>
        <begin position="34"/>
        <end position="52"/>
    </location>
</feature>
<evidence type="ECO:0000313" key="4">
    <source>
        <dbReference type="EMBL" id="MDQ7938104.1"/>
    </source>
</evidence>
<evidence type="ECO:0000259" key="3">
    <source>
        <dbReference type="SMART" id="SM00460"/>
    </source>
</evidence>
<feature type="compositionally biased region" description="Low complexity" evidence="1">
    <location>
        <begin position="560"/>
        <end position="574"/>
    </location>
</feature>
<dbReference type="Pfam" id="PF01841">
    <property type="entry name" value="Transglut_core"/>
    <property type="match status" value="1"/>
</dbReference>
<dbReference type="RefSeq" id="WP_308703804.1">
    <property type="nucleotide sequence ID" value="NZ_AP027463.1"/>
</dbReference>
<proteinExistence type="predicted"/>
<keyword evidence="2" id="KW-0812">Transmembrane</keyword>
<dbReference type="PANTHER" id="PTHR42736">
    <property type="entry name" value="PROTEIN-GLUTAMINE GAMMA-GLUTAMYLTRANSFERASE"/>
    <property type="match status" value="1"/>
</dbReference>
<feature type="transmembrane region" description="Helical" evidence="2">
    <location>
        <begin position="602"/>
        <end position="622"/>
    </location>
</feature>
<feature type="transmembrane region" description="Helical" evidence="2">
    <location>
        <begin position="59"/>
        <end position="77"/>
    </location>
</feature>
<keyword evidence="2" id="KW-1133">Transmembrane helix</keyword>
<feature type="transmembrane region" description="Helical" evidence="2">
    <location>
        <begin position="187"/>
        <end position="207"/>
    </location>
</feature>
<organism evidence="4 5">
    <name type="scientific">Lactiplantibacillus brownii</name>
    <dbReference type="NCBI Taxonomy" id="3069269"/>
    <lineage>
        <taxon>Bacteria</taxon>
        <taxon>Bacillati</taxon>
        <taxon>Bacillota</taxon>
        <taxon>Bacilli</taxon>
        <taxon>Lactobacillales</taxon>
        <taxon>Lactobacillaceae</taxon>
        <taxon>Lactiplantibacillus</taxon>
    </lineage>
</organism>
<dbReference type="Pfam" id="PF13559">
    <property type="entry name" value="DUF4129"/>
    <property type="match status" value="1"/>
</dbReference>
<sequence length="723" mass="81411">MPTRFESLLTALLHTGLLTIPLLTYTTVNDFQQPWLILVFLATINTLILLGTWWPRLDLIWISLILVSFIGSCYVSTPLNQTLSLTWANRFIAKLSQQTSAFQASRSTQMMPVLLSMVLIMALVIALTLLTVRWQQPFLSILISVGYLLAVAIFATRNEVLPLTGVSALTGLLLVVHYQSRWTWTNLIYVSLLLVIVGAGATVNTWGQQPLKRLAQQTLTWRNTLSSRGFYNFLEKSAAAKKTGFSEDTATLGGSIQDDNQVAFRVIASQSHYWRVDTRDTYSGQGWEVEKDTQIKRKPTWTSSGYTQSPTAATQTVQLTFPKTMTYVPISYGQTTWRVSQAQQKRHGIGYASQRGRLYVNLGKTPLTKITYQLQTQQYTAAQLKAATGDPNAELDDSYTTLPDELPKRVKTLSQKLTQTAPTQYAKVQALMTYLKQDNRFEYTKIDTPTTPKGRDYVDYFLFTSRRGYCDNFSTSLVVMLRELNIPARWAQGFNGGTRGQATKSGRYHYSILNSNAHSWAEVYFAGIGWVPFDPTPGYQNPGVKKNAAKATTNQDNRAFSTSSSSTSSSFSSQSSVASSHQSASESTHTTTQKAPQTLPRWLWSVLLISLLICGLVSGWLARYRLWLVLITWRIRRHWRTTTTQYQQLQHWFERQYPRQPSTTLTNYATQVEAHWPQLAGQFSVVTQQVLQQSFGQTPVTTLSANLLALIQTLQKNPKPIAP</sequence>
<keyword evidence="5" id="KW-1185">Reference proteome</keyword>